<reference evidence="2" key="1">
    <citation type="submission" date="2022-01" db="EMBL/GenBank/DDBJ databases">
        <title>Comparative genomics reveals a dynamic genome evolution in the ectomycorrhizal milk-cap (Lactarius) mushrooms.</title>
        <authorList>
            <consortium name="DOE Joint Genome Institute"/>
            <person name="Lebreton A."/>
            <person name="Tang N."/>
            <person name="Kuo A."/>
            <person name="LaButti K."/>
            <person name="Drula E."/>
            <person name="Barry K."/>
            <person name="Clum A."/>
            <person name="Lipzen A."/>
            <person name="Mousain D."/>
            <person name="Ng V."/>
            <person name="Wang R."/>
            <person name="Wang X."/>
            <person name="Dai Y."/>
            <person name="Henrissat B."/>
            <person name="Grigoriev I.V."/>
            <person name="Guerin-Laguette A."/>
            <person name="Yu F."/>
            <person name="Martin F.M."/>
        </authorList>
    </citation>
    <scope>NUCLEOTIDE SEQUENCE</scope>
    <source>
        <strain evidence="2">QP</strain>
    </source>
</reference>
<gene>
    <name evidence="2" type="ORF">EDB92DRAFT_1821055</name>
</gene>
<sequence length="386" mass="42711">MTTVSRQASIESEDNSEQVKPTHGPWVHPGRVPAATDSDDKVNCNGGTPGSEATNDSDEEDEPTAEDDLAELGTKWNAPVYVFFKPTPTINSTSNLRRHAKTCWGDEVVAATYRAGDLKTAHEVLLKDERQVGNSKATYSYWQHTKIVAHAEFIHWVSEDKRPFQIVNDHAFCSLMKTGRLECYIPSAKTLSCNVKSMFLTCGRNLMARWRWQHALMHPPSCMKGVAWTWGKGKGTGSGNADERRGERRKEVERRKGNSELAPRAGRDDLLPVPPNLCHPICAELGVQRAQDTSQLLLSSLPPLLPIRVKKKMQEGTADASTSCAALFMCKKGVHKGGTLHPVPLPFPHVHATPFAWEGGCTRAHRCHHLPFPHGPAATFMQKEST</sequence>
<organism evidence="2 3">
    <name type="scientific">Lactarius akahatsu</name>
    <dbReference type="NCBI Taxonomy" id="416441"/>
    <lineage>
        <taxon>Eukaryota</taxon>
        <taxon>Fungi</taxon>
        <taxon>Dikarya</taxon>
        <taxon>Basidiomycota</taxon>
        <taxon>Agaricomycotina</taxon>
        <taxon>Agaricomycetes</taxon>
        <taxon>Russulales</taxon>
        <taxon>Russulaceae</taxon>
        <taxon>Lactarius</taxon>
    </lineage>
</organism>
<name>A0AAD4L8E3_9AGAM</name>
<feature type="compositionally biased region" description="Acidic residues" evidence="1">
    <location>
        <begin position="55"/>
        <end position="67"/>
    </location>
</feature>
<protein>
    <submittedName>
        <fullName evidence="2">Uncharacterized protein</fullName>
    </submittedName>
</protein>
<dbReference type="SUPFAM" id="SSF140996">
    <property type="entry name" value="Hermes dimerisation domain"/>
    <property type="match status" value="1"/>
</dbReference>
<dbReference type="EMBL" id="JAKELL010000174">
    <property type="protein sequence ID" value="KAH8979378.1"/>
    <property type="molecule type" value="Genomic_DNA"/>
</dbReference>
<evidence type="ECO:0000256" key="1">
    <source>
        <dbReference type="SAM" id="MobiDB-lite"/>
    </source>
</evidence>
<comment type="caution">
    <text evidence="2">The sequence shown here is derived from an EMBL/GenBank/DDBJ whole genome shotgun (WGS) entry which is preliminary data.</text>
</comment>
<accession>A0AAD4L8E3</accession>
<feature type="compositionally biased region" description="Basic and acidic residues" evidence="1">
    <location>
        <begin position="241"/>
        <end position="258"/>
    </location>
</feature>
<proteinExistence type="predicted"/>
<keyword evidence="3" id="KW-1185">Reference proteome</keyword>
<feature type="compositionally biased region" description="Polar residues" evidence="1">
    <location>
        <begin position="1"/>
        <end position="10"/>
    </location>
</feature>
<feature type="region of interest" description="Disordered" evidence="1">
    <location>
        <begin position="233"/>
        <end position="268"/>
    </location>
</feature>
<feature type="region of interest" description="Disordered" evidence="1">
    <location>
        <begin position="1"/>
        <end position="67"/>
    </location>
</feature>
<dbReference type="AlphaFoldDB" id="A0AAD4L8E3"/>
<evidence type="ECO:0000313" key="3">
    <source>
        <dbReference type="Proteomes" id="UP001201163"/>
    </source>
</evidence>
<dbReference type="Proteomes" id="UP001201163">
    <property type="component" value="Unassembled WGS sequence"/>
</dbReference>
<evidence type="ECO:0000313" key="2">
    <source>
        <dbReference type="EMBL" id="KAH8979378.1"/>
    </source>
</evidence>